<evidence type="ECO:0000313" key="2">
    <source>
        <dbReference type="Proteomes" id="UP001396334"/>
    </source>
</evidence>
<dbReference type="Proteomes" id="UP001396334">
    <property type="component" value="Unassembled WGS sequence"/>
</dbReference>
<reference evidence="1 2" key="1">
    <citation type="journal article" date="2024" name="G3 (Bethesda)">
        <title>Genome assembly of Hibiscus sabdariffa L. provides insights into metabolisms of medicinal natural products.</title>
        <authorList>
            <person name="Kim T."/>
        </authorList>
    </citation>
    <scope>NUCLEOTIDE SEQUENCE [LARGE SCALE GENOMIC DNA]</scope>
    <source>
        <strain evidence="1">TK-2024</strain>
        <tissue evidence="1">Old leaves</tissue>
    </source>
</reference>
<keyword evidence="2" id="KW-1185">Reference proteome</keyword>
<protein>
    <submittedName>
        <fullName evidence="1">Uncharacterized protein</fullName>
    </submittedName>
</protein>
<proteinExistence type="predicted"/>
<sequence length="105" mass="11776">MDEIQFGGQRLSLTTLAIQSAAQLPLLIKEKQQEKKEVARFRISRSMDVVFQEEKDPTLSLDTRSILSVFIKTLQKPAAKAVEDPKRTAIDSATLAEEAIKEAFK</sequence>
<name>A0ABR2SGW7_9ROSI</name>
<dbReference type="EMBL" id="JBBPBN010000015">
    <property type="protein sequence ID" value="KAK9024511.1"/>
    <property type="molecule type" value="Genomic_DNA"/>
</dbReference>
<accession>A0ABR2SGW7</accession>
<comment type="caution">
    <text evidence="1">The sequence shown here is derived from an EMBL/GenBank/DDBJ whole genome shotgun (WGS) entry which is preliminary data.</text>
</comment>
<gene>
    <name evidence="1" type="ORF">V6N11_004670</name>
</gene>
<evidence type="ECO:0000313" key="1">
    <source>
        <dbReference type="EMBL" id="KAK9024511.1"/>
    </source>
</evidence>
<organism evidence="1 2">
    <name type="scientific">Hibiscus sabdariffa</name>
    <name type="common">roselle</name>
    <dbReference type="NCBI Taxonomy" id="183260"/>
    <lineage>
        <taxon>Eukaryota</taxon>
        <taxon>Viridiplantae</taxon>
        <taxon>Streptophyta</taxon>
        <taxon>Embryophyta</taxon>
        <taxon>Tracheophyta</taxon>
        <taxon>Spermatophyta</taxon>
        <taxon>Magnoliopsida</taxon>
        <taxon>eudicotyledons</taxon>
        <taxon>Gunneridae</taxon>
        <taxon>Pentapetalae</taxon>
        <taxon>rosids</taxon>
        <taxon>malvids</taxon>
        <taxon>Malvales</taxon>
        <taxon>Malvaceae</taxon>
        <taxon>Malvoideae</taxon>
        <taxon>Hibiscus</taxon>
    </lineage>
</organism>